<dbReference type="RefSeq" id="XP_007766726.1">
    <property type="nucleotide sequence ID" value="XM_007768536.1"/>
</dbReference>
<comment type="caution">
    <text evidence="1">The sequence shown here is derived from an EMBL/GenBank/DDBJ whole genome shotgun (WGS) entry which is preliminary data.</text>
</comment>
<reference evidence="2" key="1">
    <citation type="journal article" date="2012" name="Science">
        <title>The Paleozoic origin of enzymatic lignin decomposition reconstructed from 31 fungal genomes.</title>
        <authorList>
            <person name="Floudas D."/>
            <person name="Binder M."/>
            <person name="Riley R."/>
            <person name="Barry K."/>
            <person name="Blanchette R.A."/>
            <person name="Henrissat B."/>
            <person name="Martinez A.T."/>
            <person name="Otillar R."/>
            <person name="Spatafora J.W."/>
            <person name="Yadav J.S."/>
            <person name="Aerts A."/>
            <person name="Benoit I."/>
            <person name="Boyd A."/>
            <person name="Carlson A."/>
            <person name="Copeland A."/>
            <person name="Coutinho P.M."/>
            <person name="de Vries R.P."/>
            <person name="Ferreira P."/>
            <person name="Findley K."/>
            <person name="Foster B."/>
            <person name="Gaskell J."/>
            <person name="Glotzer D."/>
            <person name="Gorecki P."/>
            <person name="Heitman J."/>
            <person name="Hesse C."/>
            <person name="Hori C."/>
            <person name="Igarashi K."/>
            <person name="Jurgens J.A."/>
            <person name="Kallen N."/>
            <person name="Kersten P."/>
            <person name="Kohler A."/>
            <person name="Kuees U."/>
            <person name="Kumar T.K.A."/>
            <person name="Kuo A."/>
            <person name="LaButti K."/>
            <person name="Larrondo L.F."/>
            <person name="Lindquist E."/>
            <person name="Ling A."/>
            <person name="Lombard V."/>
            <person name="Lucas S."/>
            <person name="Lundell T."/>
            <person name="Martin R."/>
            <person name="McLaughlin D.J."/>
            <person name="Morgenstern I."/>
            <person name="Morin E."/>
            <person name="Murat C."/>
            <person name="Nagy L.G."/>
            <person name="Nolan M."/>
            <person name="Ohm R.A."/>
            <person name="Patyshakuliyeva A."/>
            <person name="Rokas A."/>
            <person name="Ruiz-Duenas F.J."/>
            <person name="Sabat G."/>
            <person name="Salamov A."/>
            <person name="Samejima M."/>
            <person name="Schmutz J."/>
            <person name="Slot J.C."/>
            <person name="St John F."/>
            <person name="Stenlid J."/>
            <person name="Sun H."/>
            <person name="Sun S."/>
            <person name="Syed K."/>
            <person name="Tsang A."/>
            <person name="Wiebenga A."/>
            <person name="Young D."/>
            <person name="Pisabarro A."/>
            <person name="Eastwood D.C."/>
            <person name="Martin F."/>
            <person name="Cullen D."/>
            <person name="Grigoriev I.V."/>
            <person name="Hibbett D.S."/>
        </authorList>
    </citation>
    <scope>NUCLEOTIDE SEQUENCE [LARGE SCALE GENOMIC DNA]</scope>
    <source>
        <strain evidence="2">RWD-64-598 SS2</strain>
    </source>
</reference>
<name>A0A5M3MUS8_CONPW</name>
<evidence type="ECO:0000313" key="2">
    <source>
        <dbReference type="Proteomes" id="UP000053558"/>
    </source>
</evidence>
<proteinExistence type="predicted"/>
<dbReference type="EMBL" id="JH711576">
    <property type="protein sequence ID" value="EIW82747.1"/>
    <property type="molecule type" value="Genomic_DNA"/>
</dbReference>
<organism evidence="1 2">
    <name type="scientific">Coniophora puteana (strain RWD-64-598)</name>
    <name type="common">Brown rot fungus</name>
    <dbReference type="NCBI Taxonomy" id="741705"/>
    <lineage>
        <taxon>Eukaryota</taxon>
        <taxon>Fungi</taxon>
        <taxon>Dikarya</taxon>
        <taxon>Basidiomycota</taxon>
        <taxon>Agaricomycotina</taxon>
        <taxon>Agaricomycetes</taxon>
        <taxon>Agaricomycetidae</taxon>
        <taxon>Boletales</taxon>
        <taxon>Coniophorineae</taxon>
        <taxon>Coniophoraceae</taxon>
        <taxon>Coniophora</taxon>
    </lineage>
</organism>
<dbReference type="GeneID" id="19200842"/>
<sequence length="205" mass="22828">MCLTAMSLMSSSAGSDSGCPSVTSTCDIDAFEPISFGILRDSVIDRETGYTNVIVHGLTEHDEVYTLVVCKLLIPSNTGPAASKEIQVTTHIVVNFPCRPCVYMQPSFTGSARCIFYYWNKEAIAGLRAIEYYYDEATEHPVLLDSTLNLDYLGVLYDDFVSRDAEMQHFEQEAHSGRILYHYQASSPADDPPRGKRNLCIVDFV</sequence>
<dbReference type="Proteomes" id="UP000053558">
    <property type="component" value="Unassembled WGS sequence"/>
</dbReference>
<dbReference type="KEGG" id="cput:CONPUDRAFT_136021"/>
<accession>A0A5M3MUS8</accession>
<gene>
    <name evidence="1" type="ORF">CONPUDRAFT_136021</name>
</gene>
<protein>
    <submittedName>
        <fullName evidence="1">Uncharacterized protein</fullName>
    </submittedName>
</protein>
<keyword evidence="2" id="KW-1185">Reference proteome</keyword>
<evidence type="ECO:0000313" key="1">
    <source>
        <dbReference type="EMBL" id="EIW82747.1"/>
    </source>
</evidence>
<dbReference type="AlphaFoldDB" id="A0A5M3MUS8"/>